<organism evidence="2 3">
    <name type="scientific">Bacillus kandeliae</name>
    <dbReference type="NCBI Taxonomy" id="3129297"/>
    <lineage>
        <taxon>Bacteria</taxon>
        <taxon>Bacillati</taxon>
        <taxon>Bacillota</taxon>
        <taxon>Bacilli</taxon>
        <taxon>Bacillales</taxon>
        <taxon>Bacillaceae</taxon>
        <taxon>Bacillus</taxon>
    </lineage>
</organism>
<reference evidence="2 3" key="1">
    <citation type="submission" date="2024-02" db="EMBL/GenBank/DDBJ databases">
        <title>Seven novel Bacillus-like species.</title>
        <authorList>
            <person name="Liu G."/>
        </authorList>
    </citation>
    <scope>NUCLEOTIDE SEQUENCE [LARGE SCALE GENOMIC DNA]</scope>
    <source>
        <strain evidence="2 3">FJAT-52991</strain>
    </source>
</reference>
<protein>
    <submittedName>
        <fullName evidence="2">YfzA family protein</fullName>
    </submittedName>
</protein>
<keyword evidence="1" id="KW-0812">Transmembrane</keyword>
<feature type="transmembrane region" description="Helical" evidence="1">
    <location>
        <begin position="67"/>
        <end position="87"/>
    </location>
</feature>
<dbReference type="RefSeq" id="WP_338752677.1">
    <property type="nucleotide sequence ID" value="NZ_CP147404.1"/>
</dbReference>
<dbReference type="Proteomes" id="UP001387364">
    <property type="component" value="Chromosome"/>
</dbReference>
<feature type="transmembrane region" description="Helical" evidence="1">
    <location>
        <begin position="20"/>
        <end position="37"/>
    </location>
</feature>
<evidence type="ECO:0000313" key="2">
    <source>
        <dbReference type="EMBL" id="WXB93352.1"/>
    </source>
</evidence>
<evidence type="ECO:0000313" key="3">
    <source>
        <dbReference type="Proteomes" id="UP001387364"/>
    </source>
</evidence>
<accession>A0ABZ2N7V3</accession>
<keyword evidence="3" id="KW-1185">Reference proteome</keyword>
<dbReference type="Pfam" id="PF14118">
    <property type="entry name" value="YfzA"/>
    <property type="match status" value="1"/>
</dbReference>
<name>A0ABZ2N7V3_9BACI</name>
<dbReference type="EMBL" id="CP147404">
    <property type="protein sequence ID" value="WXB93352.1"/>
    <property type="molecule type" value="Genomic_DNA"/>
</dbReference>
<proteinExistence type="predicted"/>
<dbReference type="InterPro" id="IPR025627">
    <property type="entry name" value="YfzA"/>
</dbReference>
<gene>
    <name evidence="2" type="ORF">WDJ61_01185</name>
</gene>
<evidence type="ECO:0000256" key="1">
    <source>
        <dbReference type="SAM" id="Phobius"/>
    </source>
</evidence>
<sequence length="103" mass="11854">MTLKKGRPIRIPGWMKTLGAFLVLQLIFIVLDITSWIPNFKEGGLLERLCNSKFISEWFTPYNTPQFNVYTAFFAILLLLDVLTSAIKGLFSRKKEKIVDTIN</sequence>
<keyword evidence="1" id="KW-0472">Membrane</keyword>
<keyword evidence="1" id="KW-1133">Transmembrane helix</keyword>